<dbReference type="AlphaFoldDB" id="A0AAV7LID7"/>
<gene>
    <name evidence="1" type="ORF">NDU88_003916</name>
</gene>
<name>A0AAV7LID7_PLEWA</name>
<protein>
    <submittedName>
        <fullName evidence="1">Uncharacterized protein</fullName>
    </submittedName>
</protein>
<accession>A0AAV7LID7</accession>
<comment type="caution">
    <text evidence="1">The sequence shown here is derived from an EMBL/GenBank/DDBJ whole genome shotgun (WGS) entry which is preliminary data.</text>
</comment>
<organism evidence="1 2">
    <name type="scientific">Pleurodeles waltl</name>
    <name type="common">Iberian ribbed newt</name>
    <dbReference type="NCBI Taxonomy" id="8319"/>
    <lineage>
        <taxon>Eukaryota</taxon>
        <taxon>Metazoa</taxon>
        <taxon>Chordata</taxon>
        <taxon>Craniata</taxon>
        <taxon>Vertebrata</taxon>
        <taxon>Euteleostomi</taxon>
        <taxon>Amphibia</taxon>
        <taxon>Batrachia</taxon>
        <taxon>Caudata</taxon>
        <taxon>Salamandroidea</taxon>
        <taxon>Salamandridae</taxon>
        <taxon>Pleurodelinae</taxon>
        <taxon>Pleurodeles</taxon>
    </lineage>
</organism>
<dbReference type="Proteomes" id="UP001066276">
    <property type="component" value="Chromosome 11"/>
</dbReference>
<keyword evidence="2" id="KW-1185">Reference proteome</keyword>
<proteinExistence type="predicted"/>
<reference evidence="1" key="1">
    <citation type="journal article" date="2022" name="bioRxiv">
        <title>Sequencing and chromosome-scale assembly of the giantPleurodeles waltlgenome.</title>
        <authorList>
            <person name="Brown T."/>
            <person name="Elewa A."/>
            <person name="Iarovenko S."/>
            <person name="Subramanian E."/>
            <person name="Araus A.J."/>
            <person name="Petzold A."/>
            <person name="Susuki M."/>
            <person name="Suzuki K.-i.T."/>
            <person name="Hayashi T."/>
            <person name="Toyoda A."/>
            <person name="Oliveira C."/>
            <person name="Osipova E."/>
            <person name="Leigh N.D."/>
            <person name="Simon A."/>
            <person name="Yun M.H."/>
        </authorList>
    </citation>
    <scope>NUCLEOTIDE SEQUENCE</scope>
    <source>
        <strain evidence="1">20211129_DDA</strain>
        <tissue evidence="1">Liver</tissue>
    </source>
</reference>
<evidence type="ECO:0000313" key="2">
    <source>
        <dbReference type="Proteomes" id="UP001066276"/>
    </source>
</evidence>
<dbReference type="EMBL" id="JANPWB010000015">
    <property type="protein sequence ID" value="KAJ1090787.1"/>
    <property type="molecule type" value="Genomic_DNA"/>
</dbReference>
<evidence type="ECO:0000313" key="1">
    <source>
        <dbReference type="EMBL" id="KAJ1090787.1"/>
    </source>
</evidence>
<sequence>MTQAFDNTHFYYDLATKEDSWGGLPQIWRGDFNCTLDPALVRSGAGTVGWLLLLEQVKKVASALGLVDVGRLGALEQDLEQLEEEQELNADDQTLGRIRAKLTEFQDTAGAKVQHMGKYATARVYGERERPGSTLAKVIRPNRDSLITVIQAEDDSEIREPELIPKRFYEYYQSLYATKIVQDPEGLLDYLTHTEMPRLAVEDRVPQRTSDARRNE</sequence>